<evidence type="ECO:0000259" key="6">
    <source>
        <dbReference type="Pfam" id="PF01709"/>
    </source>
</evidence>
<keyword evidence="2 4" id="KW-0805">Transcription regulation</keyword>
<gene>
    <name evidence="8" type="ORF">COT50_01760</name>
</gene>
<dbReference type="GO" id="GO:0005829">
    <property type="term" value="C:cytosol"/>
    <property type="evidence" value="ECO:0007669"/>
    <property type="project" value="TreeGrafter"/>
</dbReference>
<dbReference type="InterPro" id="IPR048300">
    <property type="entry name" value="TACO1_YebC-like_2nd/3rd_dom"/>
</dbReference>
<dbReference type="Proteomes" id="UP000231252">
    <property type="component" value="Unassembled WGS sequence"/>
</dbReference>
<comment type="caution">
    <text evidence="8">The sequence shown here is derived from an EMBL/GenBank/DDBJ whole genome shotgun (WGS) entry which is preliminary data.</text>
</comment>
<organism evidence="8 9">
    <name type="scientific">candidate division WWE3 bacterium CG08_land_8_20_14_0_20_41_10</name>
    <dbReference type="NCBI Taxonomy" id="1975085"/>
    <lineage>
        <taxon>Bacteria</taxon>
        <taxon>Katanobacteria</taxon>
    </lineage>
</organism>
<evidence type="ECO:0000313" key="8">
    <source>
        <dbReference type="EMBL" id="PIS22477.1"/>
    </source>
</evidence>
<dbReference type="GO" id="GO:0003677">
    <property type="term" value="F:DNA binding"/>
    <property type="evidence" value="ECO:0007669"/>
    <property type="project" value="UniProtKB-UniRule"/>
</dbReference>
<dbReference type="EMBL" id="PEYU01000031">
    <property type="protein sequence ID" value="PIS22477.1"/>
    <property type="molecule type" value="Genomic_DNA"/>
</dbReference>
<comment type="subcellular location">
    <subcellularLocation>
        <location evidence="4">Cytoplasm</location>
    </subcellularLocation>
</comment>
<protein>
    <recommendedName>
        <fullName evidence="4">Probable transcriptional regulatory protein COT50_01760</fullName>
    </recommendedName>
</protein>
<dbReference type="InterPro" id="IPR017856">
    <property type="entry name" value="Integrase-like_N"/>
</dbReference>
<feature type="compositionally biased region" description="Basic and acidic residues" evidence="5">
    <location>
        <begin position="10"/>
        <end position="21"/>
    </location>
</feature>
<dbReference type="Gene3D" id="3.30.70.980">
    <property type="match status" value="1"/>
</dbReference>
<dbReference type="HAMAP" id="MF_00693">
    <property type="entry name" value="Transcrip_reg_TACO1"/>
    <property type="match status" value="1"/>
</dbReference>
<keyword evidence="4" id="KW-0963">Cytoplasm</keyword>
<dbReference type="PANTHER" id="PTHR12532:SF0">
    <property type="entry name" value="TRANSLATIONAL ACTIVATOR OF CYTOCHROME C OXIDASE 1"/>
    <property type="match status" value="1"/>
</dbReference>
<proteinExistence type="inferred from homology"/>
<comment type="similarity">
    <text evidence="1 4">Belongs to the TACO1 family.</text>
</comment>
<keyword evidence="4 8" id="KW-0238">DNA-binding</keyword>
<accession>A0A2H0XC01</accession>
<evidence type="ECO:0000256" key="5">
    <source>
        <dbReference type="SAM" id="MobiDB-lite"/>
    </source>
</evidence>
<keyword evidence="3 4" id="KW-0804">Transcription</keyword>
<feature type="region of interest" description="Disordered" evidence="5">
    <location>
        <begin position="1"/>
        <end position="21"/>
    </location>
</feature>
<dbReference type="Gene3D" id="1.10.10.200">
    <property type="match status" value="1"/>
</dbReference>
<evidence type="ECO:0000256" key="2">
    <source>
        <dbReference type="ARBA" id="ARBA00023015"/>
    </source>
</evidence>
<dbReference type="InterPro" id="IPR029072">
    <property type="entry name" value="YebC-like"/>
</dbReference>
<dbReference type="Pfam" id="PF01709">
    <property type="entry name" value="Transcrip_reg"/>
    <property type="match status" value="1"/>
</dbReference>
<evidence type="ECO:0000256" key="3">
    <source>
        <dbReference type="ARBA" id="ARBA00023163"/>
    </source>
</evidence>
<dbReference type="SUPFAM" id="SSF75625">
    <property type="entry name" value="YebC-like"/>
    <property type="match status" value="1"/>
</dbReference>
<dbReference type="InterPro" id="IPR049083">
    <property type="entry name" value="TACO1_YebC_N"/>
</dbReference>
<dbReference type="Pfam" id="PF20772">
    <property type="entry name" value="TACO1_YebC_N"/>
    <property type="match status" value="1"/>
</dbReference>
<dbReference type="InterPro" id="IPR026564">
    <property type="entry name" value="Transcrip_reg_TACO1-like_dom3"/>
</dbReference>
<feature type="domain" description="TACO1/YebC-like second and third" evidence="6">
    <location>
        <begin position="81"/>
        <end position="133"/>
    </location>
</feature>
<sequence>MSGHSKWSTIKRDKAVNDSKKSQAFTKLTRAITVAARAGADPESNSALRMAIEKAKQERMPKDNIERAVQKGSGGGEGTQFEEVVYEGYGPEGVALYVRALTDNRNRTVAEIRNIFNKHGGNLGGAGSTSYIFVDLENPTFEIEVVNANKARGILALVDALEDHDDVSEVYSNIKVSDEILNSL</sequence>
<evidence type="ECO:0000259" key="7">
    <source>
        <dbReference type="Pfam" id="PF20772"/>
    </source>
</evidence>
<dbReference type="FunFam" id="1.10.10.200:FF:000002">
    <property type="entry name" value="Probable transcriptional regulatory protein CLM62_37755"/>
    <property type="match status" value="1"/>
</dbReference>
<dbReference type="InterPro" id="IPR002876">
    <property type="entry name" value="Transcrip_reg_TACO1-like"/>
</dbReference>
<evidence type="ECO:0000313" key="9">
    <source>
        <dbReference type="Proteomes" id="UP000231252"/>
    </source>
</evidence>
<dbReference type="AlphaFoldDB" id="A0A2H0XC01"/>
<name>A0A2H0XC01_UNCKA</name>
<feature type="domain" description="TACO1/YebC-like N-terminal" evidence="7">
    <location>
        <begin position="5"/>
        <end position="75"/>
    </location>
</feature>
<dbReference type="PANTHER" id="PTHR12532">
    <property type="entry name" value="TRANSLATIONAL ACTIVATOR OF CYTOCHROME C OXIDASE 1"/>
    <property type="match status" value="1"/>
</dbReference>
<evidence type="ECO:0000256" key="4">
    <source>
        <dbReference type="HAMAP-Rule" id="MF_00693"/>
    </source>
</evidence>
<evidence type="ECO:0000256" key="1">
    <source>
        <dbReference type="ARBA" id="ARBA00008724"/>
    </source>
</evidence>
<dbReference type="GO" id="GO:0006355">
    <property type="term" value="P:regulation of DNA-templated transcription"/>
    <property type="evidence" value="ECO:0007669"/>
    <property type="project" value="UniProtKB-UniRule"/>
</dbReference>
<reference evidence="9" key="1">
    <citation type="submission" date="2017-09" db="EMBL/GenBank/DDBJ databases">
        <title>Depth-based differentiation of microbial function through sediment-hosted aquifers and enrichment of novel symbionts in the deep terrestrial subsurface.</title>
        <authorList>
            <person name="Probst A.J."/>
            <person name="Ladd B."/>
            <person name="Jarett J.K."/>
            <person name="Geller-Mcgrath D.E."/>
            <person name="Sieber C.M.K."/>
            <person name="Emerson J.B."/>
            <person name="Anantharaman K."/>
            <person name="Thomas B.C."/>
            <person name="Malmstrom R."/>
            <person name="Stieglmeier M."/>
            <person name="Klingl A."/>
            <person name="Woyke T."/>
            <person name="Ryan C.M."/>
            <person name="Banfield J.F."/>
        </authorList>
    </citation>
    <scope>NUCLEOTIDE SEQUENCE [LARGE SCALE GENOMIC DNA]</scope>
</reference>